<dbReference type="PANTHER" id="PTHR46401:SF2">
    <property type="entry name" value="GLYCOSYLTRANSFERASE WBBK-RELATED"/>
    <property type="match status" value="1"/>
</dbReference>
<protein>
    <submittedName>
        <fullName evidence="4">Glycosyltransferase involved in cell wall bisynthesis</fullName>
    </submittedName>
</protein>
<dbReference type="PANTHER" id="PTHR46401">
    <property type="entry name" value="GLYCOSYLTRANSFERASE WBBK-RELATED"/>
    <property type="match status" value="1"/>
</dbReference>
<reference evidence="5" key="1">
    <citation type="submission" date="2017-01" db="EMBL/GenBank/DDBJ databases">
        <authorList>
            <person name="Varghese N."/>
            <person name="Submissions S."/>
        </authorList>
    </citation>
    <scope>NUCLEOTIDE SEQUENCE [LARGE SCALE GENOMIC DNA]</scope>
    <source>
        <strain evidence="5">CGMCC 1.7737</strain>
    </source>
</reference>
<dbReference type="SUPFAM" id="SSF53756">
    <property type="entry name" value="UDP-Glycosyltransferase/glycogen phosphorylase"/>
    <property type="match status" value="1"/>
</dbReference>
<dbReference type="InterPro" id="IPR028098">
    <property type="entry name" value="Glyco_trans_4-like_N"/>
</dbReference>
<keyword evidence="5" id="KW-1185">Reference proteome</keyword>
<evidence type="ECO:0000313" key="4">
    <source>
        <dbReference type="EMBL" id="SIR73327.1"/>
    </source>
</evidence>
<evidence type="ECO:0000313" key="5">
    <source>
        <dbReference type="Proteomes" id="UP000186914"/>
    </source>
</evidence>
<dbReference type="OrthoDB" id="131038at2157"/>
<name>A0A1N7DC44_9EURY</name>
<dbReference type="Proteomes" id="UP000186914">
    <property type="component" value="Unassembled WGS sequence"/>
</dbReference>
<dbReference type="AlphaFoldDB" id="A0A1N7DC44"/>
<dbReference type="CDD" id="cd03809">
    <property type="entry name" value="GT4_MtfB-like"/>
    <property type="match status" value="1"/>
</dbReference>
<accession>A0A1N7DC44</accession>
<feature type="domain" description="Glycosyl transferase family 1" evidence="2">
    <location>
        <begin position="189"/>
        <end position="338"/>
    </location>
</feature>
<dbReference type="InterPro" id="IPR001296">
    <property type="entry name" value="Glyco_trans_1"/>
</dbReference>
<gene>
    <name evidence="4" type="ORF">SAMN05421858_3498</name>
</gene>
<sequence length="365" mass="40235">MTKIGINARVLTKPNPTGVSRYTQKLLEALAEREDDFEYILFGTQSVPEPFKGFQTITNAGVVSPVHSGYRAHIWEQTTLPRAINRYDLDVFHTPAGQPPIAARTSLVTTIHDISPVSHPEWFSRGYAALYRFLTPLAVRVSERLLTVSEFARDEIVECFPHAAGKTLVTYNGVTPPIKPGETIDGLTEDQFVLSVGATNPRKNLKTLIQAYQCYRENVSNPADLVLAGPDRDVFASNDLPDISGVRALGFVSDEKLAWLYRNAAALAYPSLYEGFGLPIIEAMHVETPVITSNQGAMAEVAGNAALLTDPNDPDRIAECIERAINDESVSQKLARQGSSRAAEFTWDRTARETVEAYREVIDNV</sequence>
<dbReference type="Pfam" id="PF00534">
    <property type="entry name" value="Glycos_transf_1"/>
    <property type="match status" value="1"/>
</dbReference>
<evidence type="ECO:0000259" key="3">
    <source>
        <dbReference type="Pfam" id="PF13439"/>
    </source>
</evidence>
<dbReference type="RefSeq" id="WP_076431395.1">
    <property type="nucleotide sequence ID" value="NZ_FTNO01000004.1"/>
</dbReference>
<dbReference type="Pfam" id="PF13439">
    <property type="entry name" value="Glyco_transf_4"/>
    <property type="match status" value="1"/>
</dbReference>
<dbReference type="Gene3D" id="3.40.50.2000">
    <property type="entry name" value="Glycogen Phosphorylase B"/>
    <property type="match status" value="2"/>
</dbReference>
<dbReference type="EMBL" id="FTNO01000004">
    <property type="protein sequence ID" value="SIR73327.1"/>
    <property type="molecule type" value="Genomic_DNA"/>
</dbReference>
<organism evidence="4 5">
    <name type="scientific">Haladaptatus litoreus</name>
    <dbReference type="NCBI Taxonomy" id="553468"/>
    <lineage>
        <taxon>Archaea</taxon>
        <taxon>Methanobacteriati</taxon>
        <taxon>Methanobacteriota</taxon>
        <taxon>Stenosarchaea group</taxon>
        <taxon>Halobacteria</taxon>
        <taxon>Halobacteriales</taxon>
        <taxon>Haladaptataceae</taxon>
        <taxon>Haladaptatus</taxon>
    </lineage>
</organism>
<feature type="domain" description="Glycosyltransferase subfamily 4-like N-terminal" evidence="3">
    <location>
        <begin position="17"/>
        <end position="174"/>
    </location>
</feature>
<dbReference type="GO" id="GO:0016757">
    <property type="term" value="F:glycosyltransferase activity"/>
    <property type="evidence" value="ECO:0007669"/>
    <property type="project" value="InterPro"/>
</dbReference>
<evidence type="ECO:0000259" key="2">
    <source>
        <dbReference type="Pfam" id="PF00534"/>
    </source>
</evidence>
<evidence type="ECO:0000256" key="1">
    <source>
        <dbReference type="ARBA" id="ARBA00022679"/>
    </source>
</evidence>
<keyword evidence="1 4" id="KW-0808">Transferase</keyword>
<proteinExistence type="predicted"/>